<evidence type="ECO:0000313" key="12">
    <source>
        <dbReference type="EMBL" id="JAS24639.1"/>
    </source>
</evidence>
<comment type="similarity">
    <text evidence="3">Belongs to the peptidase M13 family.</text>
</comment>
<evidence type="ECO:0000256" key="1">
    <source>
        <dbReference type="ARBA" id="ARBA00001947"/>
    </source>
</evidence>
<evidence type="ECO:0000256" key="6">
    <source>
        <dbReference type="ARBA" id="ARBA00022801"/>
    </source>
</evidence>
<evidence type="ECO:0000256" key="3">
    <source>
        <dbReference type="ARBA" id="ARBA00007357"/>
    </source>
</evidence>
<feature type="domain" description="Peptidase M13 C-terminal" evidence="10">
    <location>
        <begin position="565"/>
        <end position="767"/>
    </location>
</feature>
<comment type="cofactor">
    <cofactor evidence="1">
        <name>Zn(2+)</name>
        <dbReference type="ChEBI" id="CHEBI:29105"/>
    </cofactor>
</comment>
<dbReference type="PANTHER" id="PTHR11733">
    <property type="entry name" value="ZINC METALLOPROTEASE FAMILY M13 NEPRILYSIN-RELATED"/>
    <property type="match status" value="1"/>
</dbReference>
<organism evidence="12">
    <name type="scientific">Clastoptera arizonana</name>
    <name type="common">Arizona spittle bug</name>
    <dbReference type="NCBI Taxonomy" id="38151"/>
    <lineage>
        <taxon>Eukaryota</taxon>
        <taxon>Metazoa</taxon>
        <taxon>Ecdysozoa</taxon>
        <taxon>Arthropoda</taxon>
        <taxon>Hexapoda</taxon>
        <taxon>Insecta</taxon>
        <taxon>Pterygota</taxon>
        <taxon>Neoptera</taxon>
        <taxon>Paraneoptera</taxon>
        <taxon>Hemiptera</taxon>
        <taxon>Auchenorrhyncha</taxon>
        <taxon>Cercopoidea</taxon>
        <taxon>Clastopteridae</taxon>
        <taxon>Clastoptera</taxon>
    </lineage>
</organism>
<dbReference type="GO" id="GO:0005886">
    <property type="term" value="C:plasma membrane"/>
    <property type="evidence" value="ECO:0007669"/>
    <property type="project" value="UniProtKB-SubCell"/>
</dbReference>
<evidence type="ECO:0000256" key="9">
    <source>
        <dbReference type="SAM" id="MobiDB-lite"/>
    </source>
</evidence>
<dbReference type="InterPro" id="IPR024079">
    <property type="entry name" value="MetalloPept_cat_dom_sf"/>
</dbReference>
<evidence type="ECO:0000256" key="4">
    <source>
        <dbReference type="ARBA" id="ARBA00022670"/>
    </source>
</evidence>
<gene>
    <name evidence="12" type="ORF">g.24775</name>
</gene>
<dbReference type="AlphaFoldDB" id="A0A1B6DG26"/>
<dbReference type="SUPFAM" id="SSF55486">
    <property type="entry name" value="Metalloproteases ('zincins'), catalytic domain"/>
    <property type="match status" value="1"/>
</dbReference>
<evidence type="ECO:0000256" key="2">
    <source>
        <dbReference type="ARBA" id="ARBA00004401"/>
    </source>
</evidence>
<feature type="compositionally biased region" description="Basic and acidic residues" evidence="9">
    <location>
        <begin position="45"/>
        <end position="65"/>
    </location>
</feature>
<dbReference type="Gene3D" id="1.10.1380.10">
    <property type="entry name" value="Neutral endopeptidase , domain2"/>
    <property type="match status" value="1"/>
</dbReference>
<evidence type="ECO:0008006" key="13">
    <source>
        <dbReference type="Google" id="ProtNLM"/>
    </source>
</evidence>
<reference evidence="12" key="1">
    <citation type="submission" date="2015-12" db="EMBL/GenBank/DDBJ databases">
        <title>De novo transcriptome assembly of four potential Pierce s Disease insect vectors from Arizona vineyards.</title>
        <authorList>
            <person name="Tassone E.E."/>
        </authorList>
    </citation>
    <scope>NUCLEOTIDE SEQUENCE</scope>
</reference>
<protein>
    <recommendedName>
        <fullName evidence="13">Peptidase M13 C-terminal domain-containing protein</fullName>
    </recommendedName>
</protein>
<dbReference type="InterPro" id="IPR008753">
    <property type="entry name" value="Peptidase_M13_N"/>
</dbReference>
<dbReference type="PANTHER" id="PTHR11733:SF224">
    <property type="entry name" value="NEPRILYSIN-2"/>
    <property type="match status" value="1"/>
</dbReference>
<dbReference type="InterPro" id="IPR042089">
    <property type="entry name" value="Peptidase_M13_dom_2"/>
</dbReference>
<accession>A0A1B6DG26</accession>
<proteinExistence type="inferred from homology"/>
<keyword evidence="7" id="KW-0862">Zinc</keyword>
<dbReference type="GO" id="GO:0004222">
    <property type="term" value="F:metalloendopeptidase activity"/>
    <property type="evidence" value="ECO:0007669"/>
    <property type="project" value="InterPro"/>
</dbReference>
<evidence type="ECO:0000259" key="10">
    <source>
        <dbReference type="Pfam" id="PF01431"/>
    </source>
</evidence>
<dbReference type="CDD" id="cd08662">
    <property type="entry name" value="M13"/>
    <property type="match status" value="1"/>
</dbReference>
<comment type="subcellular location">
    <subcellularLocation>
        <location evidence="2">Cell membrane</location>
        <topology evidence="2">Single-pass type II membrane protein</topology>
    </subcellularLocation>
</comment>
<dbReference type="GO" id="GO:0016485">
    <property type="term" value="P:protein processing"/>
    <property type="evidence" value="ECO:0007669"/>
    <property type="project" value="TreeGrafter"/>
</dbReference>
<keyword evidence="8" id="KW-0482">Metalloprotease</keyword>
<feature type="compositionally biased region" description="Basic and acidic residues" evidence="9">
    <location>
        <begin position="26"/>
        <end position="38"/>
    </location>
</feature>
<evidence type="ECO:0000259" key="11">
    <source>
        <dbReference type="Pfam" id="PF05649"/>
    </source>
</evidence>
<evidence type="ECO:0000256" key="8">
    <source>
        <dbReference type="ARBA" id="ARBA00023049"/>
    </source>
</evidence>
<dbReference type="PROSITE" id="PS51885">
    <property type="entry name" value="NEPRILYSIN"/>
    <property type="match status" value="1"/>
</dbReference>
<keyword evidence="6" id="KW-0378">Hydrolase</keyword>
<dbReference type="Pfam" id="PF05649">
    <property type="entry name" value="Peptidase_M13_N"/>
    <property type="match status" value="1"/>
</dbReference>
<evidence type="ECO:0000256" key="5">
    <source>
        <dbReference type="ARBA" id="ARBA00022723"/>
    </source>
</evidence>
<keyword evidence="4" id="KW-0645">Protease</keyword>
<feature type="non-terminal residue" evidence="12">
    <location>
        <position position="1"/>
    </location>
</feature>
<evidence type="ECO:0000256" key="7">
    <source>
        <dbReference type="ARBA" id="ARBA00022833"/>
    </source>
</evidence>
<dbReference type="Pfam" id="PF01431">
    <property type="entry name" value="Peptidase_M13"/>
    <property type="match status" value="1"/>
</dbReference>
<dbReference type="GO" id="GO:0046872">
    <property type="term" value="F:metal ion binding"/>
    <property type="evidence" value="ECO:0007669"/>
    <property type="project" value="UniProtKB-KW"/>
</dbReference>
<keyword evidence="5" id="KW-0479">Metal-binding</keyword>
<dbReference type="EMBL" id="GEDC01012659">
    <property type="protein sequence ID" value="JAS24639.1"/>
    <property type="molecule type" value="Transcribed_RNA"/>
</dbReference>
<dbReference type="PRINTS" id="PR00786">
    <property type="entry name" value="NEPRILYSIN"/>
</dbReference>
<feature type="region of interest" description="Disordered" evidence="9">
    <location>
        <begin position="1"/>
        <end position="65"/>
    </location>
</feature>
<dbReference type="Gene3D" id="3.40.390.10">
    <property type="entry name" value="Collagenase (Catalytic Domain)"/>
    <property type="match status" value="1"/>
</dbReference>
<dbReference type="InterPro" id="IPR000718">
    <property type="entry name" value="Peptidase_M13"/>
</dbReference>
<name>A0A1B6DG26_9HEMI</name>
<sequence length="768" mass="89934">SISYPDYNADSTKSEVSDINSNFNQEDTKPIKEVDIKPDYNPGEVKPDPKPDLDKAPPKHNLSDTKQDYIARASVIQNQGLNYTERSDWHTPDHSGTVECTTWACKKAEKRIKKNMDTSVDPCDNFYKYACGNYIRHTKLGNKQKKDIFLHLESEQSNHLQMTFLEPEHWKDPAAFNSIKHFYKMCLDEERIDSEGVGYFINIMNKIGSWPILEGRYWNAEQFDWEETLNKLQVLRPGGMLISVEYFNGTIYVSSIDPGIHYFLLQNGVDTPQVKAYYDFMVFVAKYFGANHYYATTEMKKVLNFEHYLTNIYENDEEEEGEYVLKDQWTVNEMQRQFPFLNWRRFIGSVLGGFKKIHSKDKVHFMYKDYLKKLDSKLKRTDSRVIANYLFWRTTIGNTQYLSTALKKRFFLFRNQVYGDQIPNGPRWLHCFSKILNSRLDFALSAMYVQKNFDENTKRILSEMTTRIIKQMQEDLKVVKWMSAETKKKAIKKAKKIQKYIAFPDELLKNNLIDNYYKQFNISTDDSHIECVLKLKRFAMFLVVNNISQPKPTDFLRFHDVFRINTHYILSNNAVMLPASVLMYPMFGHHRPMSMNFGYIGHLIGHEVTHGFDNRGRMFNETGAPVNWFKNQTEKEFLKRMQCIIDDANKYIIPDVNLRLNGKNCQGENVADIGGAKLSLLAYDSWVADHGKELGFAGFKPRQLYWLSVANLWCTKYSRQALTLQATSHHPPTEYRVNNMVRNHEGFAKEFHCPVGSKMNPRKKCKVW</sequence>
<feature type="domain" description="Peptidase M13 N-terminal" evidence="11">
    <location>
        <begin position="122"/>
        <end position="504"/>
    </location>
</feature>
<dbReference type="InterPro" id="IPR018497">
    <property type="entry name" value="Peptidase_M13_C"/>
</dbReference>